<evidence type="ECO:0000313" key="1">
    <source>
        <dbReference type="EMBL" id="VDN38422.1"/>
    </source>
</evidence>
<dbReference type="OrthoDB" id="6270619at2759"/>
<protein>
    <submittedName>
        <fullName evidence="1">Uncharacterized protein</fullName>
    </submittedName>
</protein>
<dbReference type="AlphaFoldDB" id="A0A3P7R379"/>
<gene>
    <name evidence="1" type="ORF">DILT_LOCUS17596</name>
</gene>
<keyword evidence="2" id="KW-1185">Reference proteome</keyword>
<evidence type="ECO:0000313" key="2">
    <source>
        <dbReference type="Proteomes" id="UP000281553"/>
    </source>
</evidence>
<dbReference type="Proteomes" id="UP000281553">
    <property type="component" value="Unassembled WGS sequence"/>
</dbReference>
<name>A0A3P7R379_DIBLA</name>
<accession>A0A3P7R379</accession>
<reference evidence="1 2" key="1">
    <citation type="submission" date="2018-11" db="EMBL/GenBank/DDBJ databases">
        <authorList>
            <consortium name="Pathogen Informatics"/>
        </authorList>
    </citation>
    <scope>NUCLEOTIDE SEQUENCE [LARGE SCALE GENOMIC DNA]</scope>
</reference>
<sequence>MADDQFKCFIFVSALQSPRDAKTRTRLLVKIEQDPNSTQQLRNLKHDSAIVEQPSSSFAINTVHAVTRTKATSPR</sequence>
<organism evidence="1 2">
    <name type="scientific">Dibothriocephalus latus</name>
    <name type="common">Fish tapeworm</name>
    <name type="synonym">Diphyllobothrium latum</name>
    <dbReference type="NCBI Taxonomy" id="60516"/>
    <lineage>
        <taxon>Eukaryota</taxon>
        <taxon>Metazoa</taxon>
        <taxon>Spiralia</taxon>
        <taxon>Lophotrochozoa</taxon>
        <taxon>Platyhelminthes</taxon>
        <taxon>Cestoda</taxon>
        <taxon>Eucestoda</taxon>
        <taxon>Diphyllobothriidea</taxon>
        <taxon>Diphyllobothriidae</taxon>
        <taxon>Dibothriocephalus</taxon>
    </lineage>
</organism>
<proteinExistence type="predicted"/>
<dbReference type="EMBL" id="UYRU01093076">
    <property type="protein sequence ID" value="VDN38422.1"/>
    <property type="molecule type" value="Genomic_DNA"/>
</dbReference>